<gene>
    <name evidence="2" type="ORF">K444DRAFT_724270</name>
</gene>
<dbReference type="STRING" id="1095630.A0A2J6T6S8"/>
<dbReference type="PANTHER" id="PTHR46599">
    <property type="entry name" value="PIGGYBAC TRANSPOSABLE ELEMENT-DERIVED PROTEIN 4"/>
    <property type="match status" value="1"/>
</dbReference>
<sequence length="174" mass="20203">SSPPPQPKGSKSTQSLENILHKLGPITDVSYEPFQPEPRQPARALLPPTFPPKPRPFDYFSLFFTYEHLQTITTNTNRYASKQRLHIKGESVREWTDLLVEELHVFLGAIIYMGVHDEPQAEMYWNADFNKGPLHSIASHISRCRFEQIKRYCHISCPENDEQKGYHLPSNKVW</sequence>
<dbReference type="InterPro" id="IPR029526">
    <property type="entry name" value="PGBD"/>
</dbReference>
<organism evidence="2 3">
    <name type="scientific">Hyaloscypha bicolor E</name>
    <dbReference type="NCBI Taxonomy" id="1095630"/>
    <lineage>
        <taxon>Eukaryota</taxon>
        <taxon>Fungi</taxon>
        <taxon>Dikarya</taxon>
        <taxon>Ascomycota</taxon>
        <taxon>Pezizomycotina</taxon>
        <taxon>Leotiomycetes</taxon>
        <taxon>Helotiales</taxon>
        <taxon>Hyaloscyphaceae</taxon>
        <taxon>Hyaloscypha</taxon>
        <taxon>Hyaloscypha bicolor</taxon>
    </lineage>
</organism>
<dbReference type="EMBL" id="KZ613817">
    <property type="protein sequence ID" value="PMD58731.1"/>
    <property type="molecule type" value="Genomic_DNA"/>
</dbReference>
<dbReference type="InParanoid" id="A0A2J6T6S8"/>
<evidence type="ECO:0000313" key="2">
    <source>
        <dbReference type="EMBL" id="PMD58731.1"/>
    </source>
</evidence>
<name>A0A2J6T6S8_9HELO</name>
<dbReference type="PANTHER" id="PTHR46599:SF3">
    <property type="entry name" value="PIGGYBAC TRANSPOSABLE ELEMENT-DERIVED PROTEIN 4"/>
    <property type="match status" value="1"/>
</dbReference>
<protein>
    <recommendedName>
        <fullName evidence="1">PiggyBac transposable element-derived protein domain-containing protein</fullName>
    </recommendedName>
</protein>
<dbReference type="AlphaFoldDB" id="A0A2J6T6S8"/>
<dbReference type="Proteomes" id="UP000235371">
    <property type="component" value="Unassembled WGS sequence"/>
</dbReference>
<evidence type="ECO:0000313" key="3">
    <source>
        <dbReference type="Proteomes" id="UP000235371"/>
    </source>
</evidence>
<feature type="domain" description="PiggyBac transposable element-derived protein" evidence="1">
    <location>
        <begin position="56"/>
        <end position="163"/>
    </location>
</feature>
<dbReference type="OrthoDB" id="5428673at2759"/>
<accession>A0A2J6T6S8</accession>
<feature type="non-terminal residue" evidence="2">
    <location>
        <position position="1"/>
    </location>
</feature>
<dbReference type="RefSeq" id="XP_024735635.1">
    <property type="nucleotide sequence ID" value="XM_024888617.1"/>
</dbReference>
<keyword evidence="3" id="KW-1185">Reference proteome</keyword>
<evidence type="ECO:0000259" key="1">
    <source>
        <dbReference type="Pfam" id="PF13843"/>
    </source>
</evidence>
<reference evidence="2 3" key="1">
    <citation type="submission" date="2016-04" db="EMBL/GenBank/DDBJ databases">
        <title>A degradative enzymes factory behind the ericoid mycorrhizal symbiosis.</title>
        <authorList>
            <consortium name="DOE Joint Genome Institute"/>
            <person name="Martino E."/>
            <person name="Morin E."/>
            <person name="Grelet G."/>
            <person name="Kuo A."/>
            <person name="Kohler A."/>
            <person name="Daghino S."/>
            <person name="Barry K."/>
            <person name="Choi C."/>
            <person name="Cichocki N."/>
            <person name="Clum A."/>
            <person name="Copeland A."/>
            <person name="Hainaut M."/>
            <person name="Haridas S."/>
            <person name="Labutti K."/>
            <person name="Lindquist E."/>
            <person name="Lipzen A."/>
            <person name="Khouja H.-R."/>
            <person name="Murat C."/>
            <person name="Ohm R."/>
            <person name="Olson A."/>
            <person name="Spatafora J."/>
            <person name="Veneault-Fourrey C."/>
            <person name="Henrissat B."/>
            <person name="Grigoriev I."/>
            <person name="Martin F."/>
            <person name="Perotto S."/>
        </authorList>
    </citation>
    <scope>NUCLEOTIDE SEQUENCE [LARGE SCALE GENOMIC DNA]</scope>
    <source>
        <strain evidence="2 3">E</strain>
    </source>
</reference>
<dbReference type="GeneID" id="36596693"/>
<dbReference type="Pfam" id="PF13843">
    <property type="entry name" value="DDE_Tnp_1_7"/>
    <property type="match status" value="1"/>
</dbReference>
<proteinExistence type="predicted"/>